<dbReference type="CDD" id="cd08353">
    <property type="entry name" value="VOC_like"/>
    <property type="match status" value="1"/>
</dbReference>
<gene>
    <name evidence="3" type="ORF">SAMN05216244_1001</name>
</gene>
<dbReference type="STRING" id="482461.SAMN05216244_1001"/>
<feature type="domain" description="VOC" evidence="2">
    <location>
        <begin position="5"/>
        <end position="143"/>
    </location>
</feature>
<keyword evidence="3" id="KW-0223">Dioxygenase</keyword>
<evidence type="ECO:0000259" key="2">
    <source>
        <dbReference type="PROSITE" id="PS51819"/>
    </source>
</evidence>
<keyword evidence="4" id="KW-1185">Reference proteome</keyword>
<dbReference type="SUPFAM" id="SSF54593">
    <property type="entry name" value="Glyoxalase/Bleomycin resistance protein/Dihydroxybiphenyl dioxygenase"/>
    <property type="match status" value="1"/>
</dbReference>
<evidence type="ECO:0000256" key="1">
    <source>
        <dbReference type="ARBA" id="ARBA00022723"/>
    </source>
</evidence>
<evidence type="ECO:0000313" key="3">
    <source>
        <dbReference type="EMBL" id="SDL85812.1"/>
    </source>
</evidence>
<dbReference type="OrthoDB" id="9795618at2"/>
<protein>
    <submittedName>
        <fullName evidence="3">Catechol 2,3-dioxygenase</fullName>
    </submittedName>
</protein>
<dbReference type="PANTHER" id="PTHR43048:SF5">
    <property type="entry name" value="BLR5325 PROTEIN"/>
    <property type="match status" value="1"/>
</dbReference>
<sequence length="145" mass="16178">MKISRIDHVGVIVNDLSAAKDFFLDFGLEMLGEGEVEGEWVERIIGLHGVRETVVMLGMPDGQATLELVKFHTPVDDKGMQQSFANTLGLRHIAFAVEDIEGVVAKLKKKGTELFGEIQNYEDTYKLCYVRGPEGIILELAEKIR</sequence>
<dbReference type="RefSeq" id="WP_074598265.1">
    <property type="nucleotide sequence ID" value="NZ_FNHF01000001.1"/>
</dbReference>
<reference evidence="4" key="1">
    <citation type="submission" date="2016-10" db="EMBL/GenBank/DDBJ databases">
        <authorList>
            <person name="Varghese N."/>
            <person name="Submissions S."/>
        </authorList>
    </citation>
    <scope>NUCLEOTIDE SEQUENCE [LARGE SCALE GENOMIC DNA]</scope>
    <source>
        <strain evidence="4">CGMCC 1.6199</strain>
    </source>
</reference>
<dbReference type="PROSITE" id="PS51819">
    <property type="entry name" value="VOC"/>
    <property type="match status" value="1"/>
</dbReference>
<dbReference type="PANTHER" id="PTHR43048">
    <property type="entry name" value="METHYLMALONYL-COA EPIMERASE"/>
    <property type="match status" value="1"/>
</dbReference>
<dbReference type="Pfam" id="PF00903">
    <property type="entry name" value="Glyoxalase"/>
    <property type="match status" value="1"/>
</dbReference>
<dbReference type="InterPro" id="IPR051785">
    <property type="entry name" value="MMCE/EMCE_epimerase"/>
</dbReference>
<dbReference type="GO" id="GO:0051213">
    <property type="term" value="F:dioxygenase activity"/>
    <property type="evidence" value="ECO:0007669"/>
    <property type="project" value="UniProtKB-KW"/>
</dbReference>
<keyword evidence="1" id="KW-0479">Metal-binding</keyword>
<organism evidence="3 4">
    <name type="scientific">Sediminibacillus halophilus</name>
    <dbReference type="NCBI Taxonomy" id="482461"/>
    <lineage>
        <taxon>Bacteria</taxon>
        <taxon>Bacillati</taxon>
        <taxon>Bacillota</taxon>
        <taxon>Bacilli</taxon>
        <taxon>Bacillales</taxon>
        <taxon>Bacillaceae</taxon>
        <taxon>Sediminibacillus</taxon>
    </lineage>
</organism>
<dbReference type="GO" id="GO:0046491">
    <property type="term" value="P:L-methylmalonyl-CoA metabolic process"/>
    <property type="evidence" value="ECO:0007669"/>
    <property type="project" value="TreeGrafter"/>
</dbReference>
<name>A0A1G9NH11_9BACI</name>
<dbReference type="GO" id="GO:0046872">
    <property type="term" value="F:metal ion binding"/>
    <property type="evidence" value="ECO:0007669"/>
    <property type="project" value="UniProtKB-KW"/>
</dbReference>
<accession>A0A1G9NH11</accession>
<evidence type="ECO:0000313" key="4">
    <source>
        <dbReference type="Proteomes" id="UP000182347"/>
    </source>
</evidence>
<dbReference type="GO" id="GO:0004493">
    <property type="term" value="F:methylmalonyl-CoA epimerase activity"/>
    <property type="evidence" value="ECO:0007669"/>
    <property type="project" value="TreeGrafter"/>
</dbReference>
<dbReference type="Gene3D" id="3.10.180.10">
    <property type="entry name" value="2,3-Dihydroxybiphenyl 1,2-Dioxygenase, domain 1"/>
    <property type="match status" value="1"/>
</dbReference>
<proteinExistence type="predicted"/>
<dbReference type="InterPro" id="IPR004360">
    <property type="entry name" value="Glyas_Fos-R_dOase_dom"/>
</dbReference>
<dbReference type="EMBL" id="FNHF01000001">
    <property type="protein sequence ID" value="SDL85812.1"/>
    <property type="molecule type" value="Genomic_DNA"/>
</dbReference>
<dbReference type="InterPro" id="IPR037523">
    <property type="entry name" value="VOC_core"/>
</dbReference>
<keyword evidence="3" id="KW-0560">Oxidoreductase</keyword>
<dbReference type="Proteomes" id="UP000182347">
    <property type="component" value="Unassembled WGS sequence"/>
</dbReference>
<dbReference type="InterPro" id="IPR029068">
    <property type="entry name" value="Glyas_Bleomycin-R_OHBP_Dase"/>
</dbReference>
<dbReference type="AlphaFoldDB" id="A0A1G9NH11"/>